<dbReference type="EMBL" id="JASMQC010000025">
    <property type="protein sequence ID" value="KAK1934450.1"/>
    <property type="molecule type" value="Genomic_DNA"/>
</dbReference>
<gene>
    <name evidence="1" type="ORF">P3T76_011059</name>
</gene>
<organism evidence="1 2">
    <name type="scientific">Phytophthora citrophthora</name>
    <dbReference type="NCBI Taxonomy" id="4793"/>
    <lineage>
        <taxon>Eukaryota</taxon>
        <taxon>Sar</taxon>
        <taxon>Stramenopiles</taxon>
        <taxon>Oomycota</taxon>
        <taxon>Peronosporomycetes</taxon>
        <taxon>Peronosporales</taxon>
        <taxon>Peronosporaceae</taxon>
        <taxon>Phytophthora</taxon>
    </lineage>
</organism>
<sequence>MDQRFDQHSSTSGIDNADSVLDFIFGLEIPPKDIHEAERIILVKLTELGFFWPIVTETGGRTQETSAFTEKSLRLIHDVVCALRCVFEPPTRRAVGDRPGSIVNPFDRLFAAKFLALAQAQP</sequence>
<protein>
    <submittedName>
        <fullName evidence="1">Uncharacterized protein</fullName>
    </submittedName>
</protein>
<reference evidence="1" key="1">
    <citation type="submission" date="2023-08" db="EMBL/GenBank/DDBJ databases">
        <title>Reference Genome Resource for the Citrus Pathogen Phytophthora citrophthora.</title>
        <authorList>
            <person name="Moller H."/>
            <person name="Coetzee B."/>
            <person name="Rose L.J."/>
            <person name="Van Niekerk J.M."/>
        </authorList>
    </citation>
    <scope>NUCLEOTIDE SEQUENCE</scope>
    <source>
        <strain evidence="1">STE-U-9442</strain>
    </source>
</reference>
<accession>A0AAD9G9U9</accession>
<evidence type="ECO:0000313" key="2">
    <source>
        <dbReference type="Proteomes" id="UP001259832"/>
    </source>
</evidence>
<keyword evidence="2" id="KW-1185">Reference proteome</keyword>
<evidence type="ECO:0000313" key="1">
    <source>
        <dbReference type="EMBL" id="KAK1934450.1"/>
    </source>
</evidence>
<dbReference type="Proteomes" id="UP001259832">
    <property type="component" value="Unassembled WGS sequence"/>
</dbReference>
<comment type="caution">
    <text evidence="1">The sequence shown here is derived from an EMBL/GenBank/DDBJ whole genome shotgun (WGS) entry which is preliminary data.</text>
</comment>
<dbReference type="AlphaFoldDB" id="A0AAD9G9U9"/>
<name>A0AAD9G9U9_9STRA</name>
<proteinExistence type="predicted"/>